<keyword evidence="2" id="KW-0813">Transport</keyword>
<feature type="transmembrane region" description="Helical" evidence="7">
    <location>
        <begin position="6"/>
        <end position="25"/>
    </location>
</feature>
<evidence type="ECO:0000313" key="8">
    <source>
        <dbReference type="EMBL" id="EAX99818.1"/>
    </source>
</evidence>
<evidence type="ECO:0000256" key="4">
    <source>
        <dbReference type="ARBA" id="ARBA00022692"/>
    </source>
</evidence>
<feature type="transmembrane region" description="Helical" evidence="7">
    <location>
        <begin position="37"/>
        <end position="56"/>
    </location>
</feature>
<organism evidence="8 9">
    <name type="scientific">Trichomonas vaginalis (strain ATCC PRA-98 / G3)</name>
    <dbReference type="NCBI Taxonomy" id="412133"/>
    <lineage>
        <taxon>Eukaryota</taxon>
        <taxon>Metamonada</taxon>
        <taxon>Parabasalia</taxon>
        <taxon>Trichomonadida</taxon>
        <taxon>Trichomonadidae</taxon>
        <taxon>Trichomonas</taxon>
    </lineage>
</organism>
<dbReference type="SMR" id="A2F5J2"/>
<keyword evidence="4 7" id="KW-0812">Transmembrane</keyword>
<keyword evidence="6 7" id="KW-0472">Membrane</keyword>
<dbReference type="GO" id="GO:0055085">
    <property type="term" value="P:transmembrane transport"/>
    <property type="evidence" value="ECO:0007669"/>
    <property type="project" value="InterPro"/>
</dbReference>
<evidence type="ECO:0000256" key="2">
    <source>
        <dbReference type="ARBA" id="ARBA00022448"/>
    </source>
</evidence>
<dbReference type="InterPro" id="IPR004776">
    <property type="entry name" value="Mem_transp_PIN-like"/>
</dbReference>
<dbReference type="EMBL" id="DS113624">
    <property type="protein sequence ID" value="EAX99818.1"/>
    <property type="molecule type" value="Genomic_DNA"/>
</dbReference>
<evidence type="ECO:0000256" key="3">
    <source>
        <dbReference type="ARBA" id="ARBA00022475"/>
    </source>
</evidence>
<dbReference type="PANTHER" id="PTHR36838">
    <property type="entry name" value="AUXIN EFFLUX CARRIER FAMILY PROTEIN"/>
    <property type="match status" value="1"/>
</dbReference>
<sequence>MTNYLEVIQVGVAMLLIIGVGFLLAKLKIVTLKDSQPLNNVVFYVGFLPLIVEGIAPKKLKTLDFHPFGIAALMALTTYAALAFMMIFPFKDRFGTYLATSFPTAYINYIISGIPVFDALWPPSEHIMVSMMMICNDLVSSPTFLTMVGIYNVIMGNKKRVENGLPPEKFSIKVIGRVLLTVAKSPILWGNVVGIIYSGIGIPYPIYCNKLFDYAGSMVFALALVCVGVFLAQHSLISCGWIQFFFCMFIRLFVGPIFAGLWCKALGMSKRLSRQCMVIGAQPTAVAAYSLTSGAHLGEDVASTMIFWTTVMCVPTIIIWFSILNALHIYE</sequence>
<dbReference type="KEGG" id="tva:4757637"/>
<dbReference type="RefSeq" id="XP_001312748.1">
    <property type="nucleotide sequence ID" value="XM_001312747.1"/>
</dbReference>
<evidence type="ECO:0000256" key="7">
    <source>
        <dbReference type="SAM" id="Phobius"/>
    </source>
</evidence>
<accession>A2F5J2</accession>
<name>A2F5J2_TRIV3</name>
<reference evidence="8" key="1">
    <citation type="submission" date="2006-10" db="EMBL/GenBank/DDBJ databases">
        <authorList>
            <person name="Amadeo P."/>
            <person name="Zhao Q."/>
            <person name="Wortman J."/>
            <person name="Fraser-Liggett C."/>
            <person name="Carlton J."/>
        </authorList>
    </citation>
    <scope>NUCLEOTIDE SEQUENCE</scope>
    <source>
        <strain evidence="8">G3</strain>
    </source>
</reference>
<evidence type="ECO:0000256" key="1">
    <source>
        <dbReference type="ARBA" id="ARBA00004141"/>
    </source>
</evidence>
<feature type="transmembrane region" description="Helical" evidence="7">
    <location>
        <begin position="97"/>
        <end position="117"/>
    </location>
</feature>
<dbReference type="GO" id="GO:0016020">
    <property type="term" value="C:membrane"/>
    <property type="evidence" value="ECO:0007669"/>
    <property type="project" value="UniProtKB-SubCell"/>
</dbReference>
<dbReference type="VEuPathDB" id="TrichDB:TVAGG3_0511430"/>
<feature type="transmembrane region" description="Helical" evidence="7">
    <location>
        <begin position="244"/>
        <end position="262"/>
    </location>
</feature>
<dbReference type="OrthoDB" id="2133778at2759"/>
<evidence type="ECO:0000313" key="9">
    <source>
        <dbReference type="Proteomes" id="UP000001542"/>
    </source>
</evidence>
<dbReference type="Pfam" id="PF03547">
    <property type="entry name" value="Mem_trans"/>
    <property type="match status" value="1"/>
</dbReference>
<keyword evidence="5 7" id="KW-1133">Transmembrane helix</keyword>
<dbReference type="AlphaFoldDB" id="A2F5J2"/>
<dbReference type="PANTHER" id="PTHR36838:SF3">
    <property type="entry name" value="TRANSPORTER AUXIN EFFLUX CARRIER EC FAMILY"/>
    <property type="match status" value="1"/>
</dbReference>
<feature type="transmembrane region" description="Helical" evidence="7">
    <location>
        <begin position="174"/>
        <end position="200"/>
    </location>
</feature>
<dbReference type="InParanoid" id="A2F5J2"/>
<dbReference type="Proteomes" id="UP000001542">
    <property type="component" value="Unassembled WGS sequence"/>
</dbReference>
<dbReference type="VEuPathDB" id="TrichDB:TVAG_088000"/>
<feature type="transmembrane region" description="Helical" evidence="7">
    <location>
        <begin position="129"/>
        <end position="154"/>
    </location>
</feature>
<proteinExistence type="predicted"/>
<protein>
    <submittedName>
        <fullName evidence="8">Auxin Efflux Carrier family protein</fullName>
    </submittedName>
</protein>
<feature type="transmembrane region" description="Helical" evidence="7">
    <location>
        <begin position="212"/>
        <end position="232"/>
    </location>
</feature>
<feature type="transmembrane region" description="Helical" evidence="7">
    <location>
        <begin position="305"/>
        <end position="327"/>
    </location>
</feature>
<gene>
    <name evidence="8" type="ORF">TVAG_088000</name>
</gene>
<keyword evidence="3" id="KW-1003">Cell membrane</keyword>
<comment type="subcellular location">
    <subcellularLocation>
        <location evidence="1">Membrane</location>
        <topology evidence="1">Multi-pass membrane protein</topology>
    </subcellularLocation>
</comment>
<evidence type="ECO:0000256" key="5">
    <source>
        <dbReference type="ARBA" id="ARBA00022989"/>
    </source>
</evidence>
<reference evidence="8" key="2">
    <citation type="journal article" date="2007" name="Science">
        <title>Draft genome sequence of the sexually transmitted pathogen Trichomonas vaginalis.</title>
        <authorList>
            <person name="Carlton J.M."/>
            <person name="Hirt R.P."/>
            <person name="Silva J.C."/>
            <person name="Delcher A.L."/>
            <person name="Schatz M."/>
            <person name="Zhao Q."/>
            <person name="Wortman J.R."/>
            <person name="Bidwell S.L."/>
            <person name="Alsmark U.C.M."/>
            <person name="Besteiro S."/>
            <person name="Sicheritz-Ponten T."/>
            <person name="Noel C.J."/>
            <person name="Dacks J.B."/>
            <person name="Foster P.G."/>
            <person name="Simillion C."/>
            <person name="Van de Peer Y."/>
            <person name="Miranda-Saavedra D."/>
            <person name="Barton G.J."/>
            <person name="Westrop G.D."/>
            <person name="Mueller S."/>
            <person name="Dessi D."/>
            <person name="Fiori P.L."/>
            <person name="Ren Q."/>
            <person name="Paulsen I."/>
            <person name="Zhang H."/>
            <person name="Bastida-Corcuera F.D."/>
            <person name="Simoes-Barbosa A."/>
            <person name="Brown M.T."/>
            <person name="Hayes R.D."/>
            <person name="Mukherjee M."/>
            <person name="Okumura C.Y."/>
            <person name="Schneider R."/>
            <person name="Smith A.J."/>
            <person name="Vanacova S."/>
            <person name="Villalvazo M."/>
            <person name="Haas B.J."/>
            <person name="Pertea M."/>
            <person name="Feldblyum T.V."/>
            <person name="Utterback T.R."/>
            <person name="Shu C.L."/>
            <person name="Osoegawa K."/>
            <person name="de Jong P.J."/>
            <person name="Hrdy I."/>
            <person name="Horvathova L."/>
            <person name="Zubacova Z."/>
            <person name="Dolezal P."/>
            <person name="Malik S.B."/>
            <person name="Logsdon J.M. Jr."/>
            <person name="Henze K."/>
            <person name="Gupta A."/>
            <person name="Wang C.C."/>
            <person name="Dunne R.L."/>
            <person name="Upcroft J.A."/>
            <person name="Upcroft P."/>
            <person name="White O."/>
            <person name="Salzberg S.L."/>
            <person name="Tang P."/>
            <person name="Chiu C.-H."/>
            <person name="Lee Y.-S."/>
            <person name="Embley T.M."/>
            <person name="Coombs G.H."/>
            <person name="Mottram J.C."/>
            <person name="Tachezy J."/>
            <person name="Fraser-Liggett C.M."/>
            <person name="Johnson P.J."/>
        </authorList>
    </citation>
    <scope>NUCLEOTIDE SEQUENCE [LARGE SCALE GENOMIC DNA]</scope>
    <source>
        <strain evidence="8">G3</strain>
    </source>
</reference>
<dbReference type="OMA" id="FAWALFY"/>
<feature type="transmembrane region" description="Helical" evidence="7">
    <location>
        <begin position="68"/>
        <end position="90"/>
    </location>
</feature>
<evidence type="ECO:0000256" key="6">
    <source>
        <dbReference type="ARBA" id="ARBA00023136"/>
    </source>
</evidence>
<keyword evidence="9" id="KW-1185">Reference proteome</keyword>